<keyword evidence="5" id="KW-0378">Hydrolase</keyword>
<comment type="similarity">
    <text evidence="1">Belongs to the YoeB family.</text>
</comment>
<reference evidence="7" key="1">
    <citation type="submission" date="2020-01" db="EMBL/GenBank/DDBJ databases">
        <authorList>
            <person name="Meier V. D."/>
            <person name="Meier V D."/>
        </authorList>
    </citation>
    <scope>NUCLEOTIDE SEQUENCE</scope>
    <source>
        <strain evidence="7">HLG_WM_MAG_01</strain>
    </source>
</reference>
<evidence type="ECO:0000256" key="3">
    <source>
        <dbReference type="ARBA" id="ARBA00022722"/>
    </source>
</evidence>
<dbReference type="Pfam" id="PF06769">
    <property type="entry name" value="YoeB_toxin"/>
    <property type="match status" value="1"/>
</dbReference>
<dbReference type="InterPro" id="IPR009614">
    <property type="entry name" value="YoeB_toxin"/>
</dbReference>
<dbReference type="EMBL" id="CACVAS010000030">
    <property type="protein sequence ID" value="CAA6803945.1"/>
    <property type="molecule type" value="Genomic_DNA"/>
</dbReference>
<dbReference type="SUPFAM" id="SSF143011">
    <property type="entry name" value="RelE-like"/>
    <property type="match status" value="1"/>
</dbReference>
<dbReference type="GO" id="GO:0004519">
    <property type="term" value="F:endonuclease activity"/>
    <property type="evidence" value="ECO:0007669"/>
    <property type="project" value="UniProtKB-KW"/>
</dbReference>
<dbReference type="GO" id="GO:0016787">
    <property type="term" value="F:hydrolase activity"/>
    <property type="evidence" value="ECO:0007669"/>
    <property type="project" value="UniProtKB-KW"/>
</dbReference>
<evidence type="ECO:0000256" key="6">
    <source>
        <dbReference type="ARBA" id="ARBA00030388"/>
    </source>
</evidence>
<accession>A0A6S6SLX1</accession>
<evidence type="ECO:0000256" key="2">
    <source>
        <dbReference type="ARBA" id="ARBA00022649"/>
    </source>
</evidence>
<dbReference type="Gene3D" id="3.30.2310.20">
    <property type="entry name" value="RelE-like"/>
    <property type="match status" value="1"/>
</dbReference>
<keyword evidence="2" id="KW-1277">Toxin-antitoxin system</keyword>
<dbReference type="PANTHER" id="PTHR38039:SF1">
    <property type="entry name" value="TOXIN YOEB"/>
    <property type="match status" value="1"/>
</dbReference>
<sequence length="86" mass="10421">MNLLFTDESWEDYCYWQNHDKKILKKLNTLLKEIKRSPYEGTGKPEALKHELQGCWSRRINQEHRLVYEVFDTQINVLACRYHYGS</sequence>
<keyword evidence="3" id="KW-0540">Nuclease</keyword>
<keyword evidence="4" id="KW-0255">Endonuclease</keyword>
<name>A0A6S6SLX1_9BACT</name>
<dbReference type="NCBIfam" id="TIGR02116">
    <property type="entry name" value="toxin_Txe_YoeB"/>
    <property type="match status" value="1"/>
</dbReference>
<dbReference type="PANTHER" id="PTHR38039">
    <property type="entry name" value="TOXIN YOEB"/>
    <property type="match status" value="1"/>
</dbReference>
<gene>
    <name evidence="7" type="ORF">HELGO_WM2851</name>
</gene>
<evidence type="ECO:0000313" key="7">
    <source>
        <dbReference type="EMBL" id="CAA6803945.1"/>
    </source>
</evidence>
<dbReference type="InterPro" id="IPR035093">
    <property type="entry name" value="RelE/ParE_toxin_dom_sf"/>
</dbReference>
<evidence type="ECO:0000256" key="4">
    <source>
        <dbReference type="ARBA" id="ARBA00022759"/>
    </source>
</evidence>
<evidence type="ECO:0000256" key="5">
    <source>
        <dbReference type="ARBA" id="ARBA00022801"/>
    </source>
</evidence>
<dbReference type="GO" id="GO:0006401">
    <property type="term" value="P:RNA catabolic process"/>
    <property type="evidence" value="ECO:0007669"/>
    <property type="project" value="InterPro"/>
</dbReference>
<proteinExistence type="inferred from homology"/>
<protein>
    <recommendedName>
        <fullName evidence="6">Putative mRNA interferase YoeB</fullName>
    </recommendedName>
</protein>
<organism evidence="7">
    <name type="scientific">uncultured Sulfurovum sp</name>
    <dbReference type="NCBI Taxonomy" id="269237"/>
    <lineage>
        <taxon>Bacteria</taxon>
        <taxon>Pseudomonadati</taxon>
        <taxon>Campylobacterota</taxon>
        <taxon>Epsilonproteobacteria</taxon>
        <taxon>Campylobacterales</taxon>
        <taxon>Sulfurovaceae</taxon>
        <taxon>Sulfurovum</taxon>
        <taxon>environmental samples</taxon>
    </lineage>
</organism>
<dbReference type="AlphaFoldDB" id="A0A6S6SLX1"/>
<evidence type="ECO:0000256" key="1">
    <source>
        <dbReference type="ARBA" id="ARBA00008172"/>
    </source>
</evidence>